<reference evidence="1 2" key="1">
    <citation type="journal article" date="2021" name="Elife">
        <title>Chloroplast acquisition without the gene transfer in kleptoplastic sea slugs, Plakobranchus ocellatus.</title>
        <authorList>
            <person name="Maeda T."/>
            <person name="Takahashi S."/>
            <person name="Yoshida T."/>
            <person name="Shimamura S."/>
            <person name="Takaki Y."/>
            <person name="Nagai Y."/>
            <person name="Toyoda A."/>
            <person name="Suzuki Y."/>
            <person name="Arimoto A."/>
            <person name="Ishii H."/>
            <person name="Satoh N."/>
            <person name="Nishiyama T."/>
            <person name="Hasebe M."/>
            <person name="Maruyama T."/>
            <person name="Minagawa J."/>
            <person name="Obokata J."/>
            <person name="Shigenobu S."/>
        </authorList>
    </citation>
    <scope>NUCLEOTIDE SEQUENCE [LARGE SCALE GENOMIC DNA]</scope>
</reference>
<dbReference type="AlphaFoldDB" id="A0AAV4F8E7"/>
<accession>A0AAV4F8E7</accession>
<comment type="caution">
    <text evidence="1">The sequence shown here is derived from an EMBL/GenBank/DDBJ whole genome shotgun (WGS) entry which is preliminary data.</text>
</comment>
<evidence type="ECO:0000313" key="2">
    <source>
        <dbReference type="Proteomes" id="UP000762676"/>
    </source>
</evidence>
<evidence type="ECO:0000313" key="1">
    <source>
        <dbReference type="EMBL" id="GFR69040.1"/>
    </source>
</evidence>
<name>A0AAV4F8E7_9GAST</name>
<dbReference type="Proteomes" id="UP000762676">
    <property type="component" value="Unassembled WGS sequence"/>
</dbReference>
<sequence>MLLYVLEKSQLLMKMTVCYFETNRGQSEGDSIHSVIERKVSKQPELHHPSQLATLIQSARASGKQPYREVQMNTHDILDWKEYGQKL</sequence>
<gene>
    <name evidence="1" type="ORF">ElyMa_002038600</name>
</gene>
<organism evidence="1 2">
    <name type="scientific">Elysia marginata</name>
    <dbReference type="NCBI Taxonomy" id="1093978"/>
    <lineage>
        <taxon>Eukaryota</taxon>
        <taxon>Metazoa</taxon>
        <taxon>Spiralia</taxon>
        <taxon>Lophotrochozoa</taxon>
        <taxon>Mollusca</taxon>
        <taxon>Gastropoda</taxon>
        <taxon>Heterobranchia</taxon>
        <taxon>Euthyneura</taxon>
        <taxon>Panpulmonata</taxon>
        <taxon>Sacoglossa</taxon>
        <taxon>Placobranchoidea</taxon>
        <taxon>Plakobranchidae</taxon>
        <taxon>Elysia</taxon>
    </lineage>
</organism>
<proteinExistence type="predicted"/>
<protein>
    <submittedName>
        <fullName evidence="1">Uncharacterized protein</fullName>
    </submittedName>
</protein>
<dbReference type="EMBL" id="BMAT01004146">
    <property type="protein sequence ID" value="GFR69040.1"/>
    <property type="molecule type" value="Genomic_DNA"/>
</dbReference>
<keyword evidence="2" id="KW-1185">Reference proteome</keyword>